<comment type="caution">
    <text evidence="1">The sequence shown here is derived from an EMBL/GenBank/DDBJ whole genome shotgun (WGS) entry which is preliminary data.</text>
</comment>
<proteinExistence type="predicted"/>
<gene>
    <name evidence="1" type="ORF">DR950_03805</name>
</gene>
<keyword evidence="2" id="KW-1185">Reference proteome</keyword>
<name>A0A373A5A3_9ACTN</name>
<evidence type="ECO:0008006" key="3">
    <source>
        <dbReference type="Google" id="ProtNLM"/>
    </source>
</evidence>
<reference evidence="1 2" key="1">
    <citation type="submission" date="2018-08" db="EMBL/GenBank/DDBJ databases">
        <title>Diversity &amp; Physiological Properties of Lignin-Decomposing Actinobacteria from Soil.</title>
        <authorList>
            <person name="Roh S.G."/>
            <person name="Kim S.B."/>
        </authorList>
    </citation>
    <scope>NUCLEOTIDE SEQUENCE [LARGE SCALE GENOMIC DNA]</scope>
    <source>
        <strain evidence="1 2">MMS17-GH009</strain>
    </source>
</reference>
<dbReference type="EMBL" id="QVIG01000001">
    <property type="protein sequence ID" value="RGD62635.1"/>
    <property type="molecule type" value="Genomic_DNA"/>
</dbReference>
<dbReference type="AlphaFoldDB" id="A0A373A5A3"/>
<evidence type="ECO:0000313" key="1">
    <source>
        <dbReference type="EMBL" id="RGD62635.1"/>
    </source>
</evidence>
<evidence type="ECO:0000313" key="2">
    <source>
        <dbReference type="Proteomes" id="UP000263377"/>
    </source>
</evidence>
<protein>
    <recommendedName>
        <fullName evidence="3">Tetratricopeptide repeat protein</fullName>
    </recommendedName>
</protein>
<sequence length="429" mass="46210">MRGSGVVAGPAAAGVSLEDAAVRELAAMSGHAVPLARDWVAERPRLGVARALLVLATAGGLSDEALREELVVAYRDAQAADARSASLVYGVFLYTHRQFRLTADHLVTHFARWPGDEVASLMLDAFHACGDAGYRAHGDALAEQQYALAGADSWPWAGRLAWTRAEQGRVEEALELAGHTLAHYPRSGLAAHARAHAEHELGAGPASTAFLDRWLAVDPQAMQFKHLTWHAALQSLACGDFADARRRADEVLGRTDVGMRSATNWRLLLAGQRPAGRCDLDHVRSLLAGPGGMAEVFHTFNLALALAVEAATEDLEALARRSAADERPDYREVLTPVVRALAHVTAGRARAAVDLLTRLGARVERIGGVRVEREIVQDTLARALIDTGEHARAVTLLHERVTTRRHHTYEDLLLAPAASPGDPPWPCPS</sequence>
<accession>A0A373A5A3</accession>
<dbReference type="InterPro" id="IPR011990">
    <property type="entry name" value="TPR-like_helical_dom_sf"/>
</dbReference>
<dbReference type="SUPFAM" id="SSF48452">
    <property type="entry name" value="TPR-like"/>
    <property type="match status" value="1"/>
</dbReference>
<dbReference type="Gene3D" id="1.25.40.10">
    <property type="entry name" value="Tetratricopeptide repeat domain"/>
    <property type="match status" value="1"/>
</dbReference>
<organism evidence="1 2">
    <name type="scientific">Kitasatospora xanthocidica</name>
    <dbReference type="NCBI Taxonomy" id="83382"/>
    <lineage>
        <taxon>Bacteria</taxon>
        <taxon>Bacillati</taxon>
        <taxon>Actinomycetota</taxon>
        <taxon>Actinomycetes</taxon>
        <taxon>Kitasatosporales</taxon>
        <taxon>Streptomycetaceae</taxon>
        <taxon>Kitasatospora</taxon>
    </lineage>
</organism>
<dbReference type="Proteomes" id="UP000263377">
    <property type="component" value="Unassembled WGS sequence"/>
</dbReference>